<organism evidence="10 11">
    <name type="scientific">Algoriphagus pacificus</name>
    <dbReference type="NCBI Taxonomy" id="2811234"/>
    <lineage>
        <taxon>Bacteria</taxon>
        <taxon>Pseudomonadati</taxon>
        <taxon>Bacteroidota</taxon>
        <taxon>Cytophagia</taxon>
        <taxon>Cytophagales</taxon>
        <taxon>Cyclobacteriaceae</taxon>
        <taxon>Algoriphagus</taxon>
    </lineage>
</organism>
<keyword evidence="5" id="KW-0812">Transmembrane</keyword>
<evidence type="ECO:0000256" key="6">
    <source>
        <dbReference type="ARBA" id="ARBA00023136"/>
    </source>
</evidence>
<dbReference type="Gene3D" id="1.20.1600.10">
    <property type="entry name" value="Outer membrane efflux proteins (OEP)"/>
    <property type="match status" value="1"/>
</dbReference>
<proteinExistence type="inferred from homology"/>
<dbReference type="InterPro" id="IPR051906">
    <property type="entry name" value="TolC-like"/>
</dbReference>
<evidence type="ECO:0000256" key="3">
    <source>
        <dbReference type="ARBA" id="ARBA00022448"/>
    </source>
</evidence>
<evidence type="ECO:0000256" key="9">
    <source>
        <dbReference type="SAM" id="SignalP"/>
    </source>
</evidence>
<dbReference type="PANTHER" id="PTHR30026">
    <property type="entry name" value="OUTER MEMBRANE PROTEIN TOLC"/>
    <property type="match status" value="1"/>
</dbReference>
<keyword evidence="11" id="KW-1185">Reference proteome</keyword>
<name>A0ABS3CHW6_9BACT</name>
<comment type="similarity">
    <text evidence="2">Belongs to the outer membrane factor (OMF) (TC 1.B.17) family.</text>
</comment>
<dbReference type="Proteomes" id="UP000664480">
    <property type="component" value="Unassembled WGS sequence"/>
</dbReference>
<evidence type="ECO:0000256" key="7">
    <source>
        <dbReference type="ARBA" id="ARBA00023237"/>
    </source>
</evidence>
<evidence type="ECO:0000256" key="2">
    <source>
        <dbReference type="ARBA" id="ARBA00007613"/>
    </source>
</evidence>
<sequence length="466" mass="53324">MRSIIFTILLGLSFFPAFSQEGDTLKYDTFMDWVINYHPVATQADIVLTMGEMEVRTARGGFDPLIYGNLDKKSYSETIYYDKREAGISIPTWAGIELNGSFEQNSGYYLNPESTVPSDGLFSAGAAVNLGQGLILDQRRAALRQAQLYQQSTASEKRQLLNSLYLQATDMYWRWSLAFTNQEILKEAVERAEIRFRGVKASLKFGDVAAIDTVEAFSQLLNRQYKLQAAQNTLFTVTQELNTYLWDEEGKPININETIMPEMLTLDFNSIVNEAELRTMVESHPELQIADFELESLDVEKRLKAQQIIPVVKLKYNFLSGSINDFNEAGFYENNYKWGLSVYTPLFLRKSRGSLGMAKAKIDFKQNSRDIKEIQLRTKLESELNNIENLNQQIRTFEQNVNNLEILLRGEMRRFEIGESSLFLVNARELSLFDSRLTLNELITKRKVAYAKSRYAAGLGFEQITP</sequence>
<accession>A0ABS3CHW6</accession>
<keyword evidence="7" id="KW-0998">Cell outer membrane</keyword>
<dbReference type="RefSeq" id="WP_206587363.1">
    <property type="nucleotide sequence ID" value="NZ_JAFKCU010000003.1"/>
</dbReference>
<evidence type="ECO:0000313" key="11">
    <source>
        <dbReference type="Proteomes" id="UP000664480"/>
    </source>
</evidence>
<keyword evidence="6" id="KW-0472">Membrane</keyword>
<dbReference type="PANTHER" id="PTHR30026:SF21">
    <property type="entry name" value="SLR1270 PROTEIN"/>
    <property type="match status" value="1"/>
</dbReference>
<protein>
    <submittedName>
        <fullName evidence="10">TolC family protein</fullName>
    </submittedName>
</protein>
<reference evidence="10 11" key="1">
    <citation type="submission" date="2021-03" db="EMBL/GenBank/DDBJ databases">
        <title>novel species isolated from a fishpond in China.</title>
        <authorList>
            <person name="Lu H."/>
            <person name="Cai Z."/>
        </authorList>
    </citation>
    <scope>NUCLEOTIDE SEQUENCE [LARGE SCALE GENOMIC DNA]</scope>
    <source>
        <strain evidence="10 11">YJ13C</strain>
    </source>
</reference>
<evidence type="ECO:0000256" key="1">
    <source>
        <dbReference type="ARBA" id="ARBA00004442"/>
    </source>
</evidence>
<evidence type="ECO:0000313" key="10">
    <source>
        <dbReference type="EMBL" id="MBN7816693.1"/>
    </source>
</evidence>
<feature type="signal peptide" evidence="9">
    <location>
        <begin position="1"/>
        <end position="19"/>
    </location>
</feature>
<keyword evidence="8" id="KW-0175">Coiled coil</keyword>
<comment type="subcellular location">
    <subcellularLocation>
        <location evidence="1">Cell outer membrane</location>
    </subcellularLocation>
</comment>
<evidence type="ECO:0000256" key="5">
    <source>
        <dbReference type="ARBA" id="ARBA00022692"/>
    </source>
</evidence>
<evidence type="ECO:0000256" key="8">
    <source>
        <dbReference type="SAM" id="Coils"/>
    </source>
</evidence>
<feature type="coiled-coil region" evidence="8">
    <location>
        <begin position="373"/>
        <end position="414"/>
    </location>
</feature>
<keyword evidence="4" id="KW-1134">Transmembrane beta strand</keyword>
<dbReference type="EMBL" id="JAFKCU010000003">
    <property type="protein sequence ID" value="MBN7816693.1"/>
    <property type="molecule type" value="Genomic_DNA"/>
</dbReference>
<dbReference type="InterPro" id="IPR003423">
    <property type="entry name" value="OMP_efflux"/>
</dbReference>
<dbReference type="Pfam" id="PF02321">
    <property type="entry name" value="OEP"/>
    <property type="match status" value="1"/>
</dbReference>
<dbReference type="SUPFAM" id="SSF56954">
    <property type="entry name" value="Outer membrane efflux proteins (OEP)"/>
    <property type="match status" value="1"/>
</dbReference>
<feature type="chain" id="PRO_5046975868" evidence="9">
    <location>
        <begin position="20"/>
        <end position="466"/>
    </location>
</feature>
<gene>
    <name evidence="10" type="ORF">J0A69_14685</name>
</gene>
<evidence type="ECO:0000256" key="4">
    <source>
        <dbReference type="ARBA" id="ARBA00022452"/>
    </source>
</evidence>
<comment type="caution">
    <text evidence="10">The sequence shown here is derived from an EMBL/GenBank/DDBJ whole genome shotgun (WGS) entry which is preliminary data.</text>
</comment>
<keyword evidence="9" id="KW-0732">Signal</keyword>
<keyword evidence="3" id="KW-0813">Transport</keyword>